<feature type="transmembrane region" description="Helical" evidence="7">
    <location>
        <begin position="315"/>
        <end position="340"/>
    </location>
</feature>
<dbReference type="InterPro" id="IPR011701">
    <property type="entry name" value="MFS"/>
</dbReference>
<dbReference type="Proteomes" id="UP001597267">
    <property type="component" value="Unassembled WGS sequence"/>
</dbReference>
<gene>
    <name evidence="9" type="ORF">ACFQ5M_04670</name>
</gene>
<reference evidence="10" key="1">
    <citation type="journal article" date="2019" name="Int. J. Syst. Evol. Microbiol.">
        <title>The Global Catalogue of Microorganisms (GCM) 10K type strain sequencing project: providing services to taxonomists for standard genome sequencing and annotation.</title>
        <authorList>
            <consortium name="The Broad Institute Genomics Platform"/>
            <consortium name="The Broad Institute Genome Sequencing Center for Infectious Disease"/>
            <person name="Wu L."/>
            <person name="Ma J."/>
        </authorList>
    </citation>
    <scope>NUCLEOTIDE SEQUENCE [LARGE SCALE GENOMIC DNA]</scope>
    <source>
        <strain evidence="10">CCM 8896</strain>
    </source>
</reference>
<keyword evidence="4 7" id="KW-0812">Transmembrane</keyword>
<keyword evidence="5 7" id="KW-1133">Transmembrane helix</keyword>
<dbReference type="SUPFAM" id="SSF103473">
    <property type="entry name" value="MFS general substrate transporter"/>
    <property type="match status" value="1"/>
</dbReference>
<accession>A0ABW4J621</accession>
<feature type="transmembrane region" description="Helical" evidence="7">
    <location>
        <begin position="378"/>
        <end position="401"/>
    </location>
</feature>
<evidence type="ECO:0000256" key="4">
    <source>
        <dbReference type="ARBA" id="ARBA00022692"/>
    </source>
</evidence>
<comment type="subcellular location">
    <subcellularLocation>
        <location evidence="1">Cell membrane</location>
        <topology evidence="1">Multi-pass membrane protein</topology>
    </subcellularLocation>
</comment>
<dbReference type="PANTHER" id="PTHR23513:SF6">
    <property type="entry name" value="MAJOR FACILITATOR SUPERFAMILY ASSOCIATED DOMAIN-CONTAINING PROTEIN"/>
    <property type="match status" value="1"/>
</dbReference>
<organism evidence="9 10">
    <name type="scientific">Agrilactobacillus yilanensis</name>
    <dbReference type="NCBI Taxonomy" id="2485997"/>
    <lineage>
        <taxon>Bacteria</taxon>
        <taxon>Bacillati</taxon>
        <taxon>Bacillota</taxon>
        <taxon>Bacilli</taxon>
        <taxon>Lactobacillales</taxon>
        <taxon>Lactobacillaceae</taxon>
        <taxon>Agrilactobacillus</taxon>
    </lineage>
</organism>
<keyword evidence="2" id="KW-0813">Transport</keyword>
<dbReference type="InterPro" id="IPR036259">
    <property type="entry name" value="MFS_trans_sf"/>
</dbReference>
<evidence type="ECO:0000256" key="7">
    <source>
        <dbReference type="SAM" id="Phobius"/>
    </source>
</evidence>
<proteinExistence type="predicted"/>
<dbReference type="PROSITE" id="PS50850">
    <property type="entry name" value="MFS"/>
    <property type="match status" value="1"/>
</dbReference>
<keyword evidence="10" id="KW-1185">Reference proteome</keyword>
<feature type="transmembrane region" description="Helical" evidence="7">
    <location>
        <begin position="172"/>
        <end position="193"/>
    </location>
</feature>
<comment type="caution">
    <text evidence="9">The sequence shown here is derived from an EMBL/GenBank/DDBJ whole genome shotgun (WGS) entry which is preliminary data.</text>
</comment>
<keyword evidence="6 7" id="KW-0472">Membrane</keyword>
<feature type="domain" description="Major facilitator superfamily (MFS) profile" evidence="8">
    <location>
        <begin position="14"/>
        <end position="406"/>
    </location>
</feature>
<dbReference type="InterPro" id="IPR020846">
    <property type="entry name" value="MFS_dom"/>
</dbReference>
<feature type="transmembrane region" description="Helical" evidence="7">
    <location>
        <begin position="46"/>
        <end position="67"/>
    </location>
</feature>
<evidence type="ECO:0000313" key="9">
    <source>
        <dbReference type="EMBL" id="MFD1671383.1"/>
    </source>
</evidence>
<feature type="transmembrane region" description="Helical" evidence="7">
    <location>
        <begin position="291"/>
        <end position="309"/>
    </location>
</feature>
<feature type="transmembrane region" description="Helical" evidence="7">
    <location>
        <begin position="352"/>
        <end position="372"/>
    </location>
</feature>
<sequence length="423" mass="46259">MNETQFKFPHWRQNIYLFLTSQFLTGITSMVVQYAIIWYLTKETGSATILSMATLLGMLPMVLLSPFVGPVVDRWPKKLLLIVPDIVAALFAILLSIAGTLADQFPLWLVFVSLTVRSIAQTFQMPTVQSIVPTMVPESQITRINGQLGMVQSANMLIAPALGAFLFTIIPINFLILIDVLGAIIGITLLIFVRIPKVSTTGETVHVLTDVKFGFKKLIGNKGLWYMTLIGTAFTLIFMPAASLYPLMTMNYFHGTVGQAGLVEVIYSAGMLAGGTVIGLFGNWRDRMRPIFFAYLTIGITIGLSGFLPGNQKSFIWFVILNLIAGFGTPFFSTLLMAMIQQSYPPEQLGRVLGVLNSLMSISGPVGLIFVGPLADKIGVAAIFVIAGVGTLICGLVTFLIPQTRRYDQTLQQQLSKQTADLD</sequence>
<evidence type="ECO:0000256" key="5">
    <source>
        <dbReference type="ARBA" id="ARBA00022989"/>
    </source>
</evidence>
<dbReference type="CDD" id="cd06173">
    <property type="entry name" value="MFS_MefA_like"/>
    <property type="match status" value="1"/>
</dbReference>
<dbReference type="RefSeq" id="WP_125715423.1">
    <property type="nucleotide sequence ID" value="NZ_JBHTOP010000007.1"/>
</dbReference>
<evidence type="ECO:0000313" key="10">
    <source>
        <dbReference type="Proteomes" id="UP001597267"/>
    </source>
</evidence>
<dbReference type="Pfam" id="PF07690">
    <property type="entry name" value="MFS_1"/>
    <property type="match status" value="1"/>
</dbReference>
<feature type="transmembrane region" description="Helical" evidence="7">
    <location>
        <begin position="15"/>
        <end position="40"/>
    </location>
</feature>
<feature type="transmembrane region" description="Helical" evidence="7">
    <location>
        <begin position="224"/>
        <end position="245"/>
    </location>
</feature>
<evidence type="ECO:0000259" key="8">
    <source>
        <dbReference type="PROSITE" id="PS50850"/>
    </source>
</evidence>
<evidence type="ECO:0000256" key="2">
    <source>
        <dbReference type="ARBA" id="ARBA00022448"/>
    </source>
</evidence>
<evidence type="ECO:0000256" key="6">
    <source>
        <dbReference type="ARBA" id="ARBA00023136"/>
    </source>
</evidence>
<keyword evidence="3" id="KW-1003">Cell membrane</keyword>
<protein>
    <submittedName>
        <fullName evidence="9">MFS transporter</fullName>
    </submittedName>
</protein>
<feature type="transmembrane region" description="Helical" evidence="7">
    <location>
        <begin position="265"/>
        <end position="284"/>
    </location>
</feature>
<name>A0ABW4J621_9LACO</name>
<evidence type="ECO:0000256" key="1">
    <source>
        <dbReference type="ARBA" id="ARBA00004651"/>
    </source>
</evidence>
<dbReference type="PANTHER" id="PTHR23513">
    <property type="entry name" value="INTEGRAL MEMBRANE EFFLUX PROTEIN-RELATED"/>
    <property type="match status" value="1"/>
</dbReference>
<dbReference type="EMBL" id="JBHTOP010000007">
    <property type="protein sequence ID" value="MFD1671383.1"/>
    <property type="molecule type" value="Genomic_DNA"/>
</dbReference>
<evidence type="ECO:0000256" key="3">
    <source>
        <dbReference type="ARBA" id="ARBA00022475"/>
    </source>
</evidence>
<dbReference type="Gene3D" id="1.20.1250.20">
    <property type="entry name" value="MFS general substrate transporter like domains"/>
    <property type="match status" value="1"/>
</dbReference>
<feature type="transmembrane region" description="Helical" evidence="7">
    <location>
        <begin position="79"/>
        <end position="99"/>
    </location>
</feature>